<protein>
    <recommendedName>
        <fullName evidence="2">Outer membrane protein beta-barrel domain-containing protein</fullName>
    </recommendedName>
</protein>
<dbReference type="Gene3D" id="2.40.160.20">
    <property type="match status" value="1"/>
</dbReference>
<feature type="domain" description="Outer membrane protein beta-barrel" evidence="2">
    <location>
        <begin position="79"/>
        <end position="232"/>
    </location>
</feature>
<accession>A0A1W1BYF4</accession>
<gene>
    <name evidence="3" type="ORF">MNB_SV-14-1054</name>
</gene>
<name>A0A1W1BYF4_9ZZZZ</name>
<keyword evidence="1" id="KW-0732">Signal</keyword>
<dbReference type="SUPFAM" id="SSF56925">
    <property type="entry name" value="OMPA-like"/>
    <property type="match status" value="1"/>
</dbReference>
<organism evidence="3">
    <name type="scientific">hydrothermal vent metagenome</name>
    <dbReference type="NCBI Taxonomy" id="652676"/>
    <lineage>
        <taxon>unclassified sequences</taxon>
        <taxon>metagenomes</taxon>
        <taxon>ecological metagenomes</taxon>
    </lineage>
</organism>
<proteinExistence type="predicted"/>
<evidence type="ECO:0000313" key="3">
    <source>
        <dbReference type="EMBL" id="SFV58533.1"/>
    </source>
</evidence>
<sequence length="232" mass="24906">MKLKSSIATIVALSGMSFAGGMIMEPAYENEVVEVPVEPVVEEVVTPAVVTPPPPPPKKEVKVEVPKPKEVKVEKPAKPLGLYIAGGLTDVAINGKDRANLFSDEKGQDRQIGLTGRIGYDFNSDNYDFMKYLGAELRGTYGIAKDNGSKFKQIGGYLKPNYNITDEINLYGLLGVSKTNVGVGSETGFSYGAGLDYGISDKVSVFTDVVNYMKKSGTASQWGLTLGAGYKF</sequence>
<evidence type="ECO:0000256" key="1">
    <source>
        <dbReference type="ARBA" id="ARBA00022729"/>
    </source>
</evidence>
<dbReference type="InterPro" id="IPR027385">
    <property type="entry name" value="Beta-barrel_OMP"/>
</dbReference>
<dbReference type="AlphaFoldDB" id="A0A1W1BYF4"/>
<dbReference type="Pfam" id="PF13505">
    <property type="entry name" value="OMP_b-brl"/>
    <property type="match status" value="1"/>
</dbReference>
<reference evidence="3" key="1">
    <citation type="submission" date="2016-10" db="EMBL/GenBank/DDBJ databases">
        <authorList>
            <person name="de Groot N.N."/>
        </authorList>
    </citation>
    <scope>NUCLEOTIDE SEQUENCE</scope>
</reference>
<dbReference type="EMBL" id="FPHN01000092">
    <property type="protein sequence ID" value="SFV58533.1"/>
    <property type="molecule type" value="Genomic_DNA"/>
</dbReference>
<evidence type="ECO:0000259" key="2">
    <source>
        <dbReference type="Pfam" id="PF13505"/>
    </source>
</evidence>
<dbReference type="InterPro" id="IPR011250">
    <property type="entry name" value="OMP/PagP_B-barrel"/>
</dbReference>